<gene>
    <name evidence="2" type="ORF">EI555_013733</name>
</gene>
<evidence type="ECO:0000256" key="1">
    <source>
        <dbReference type="SAM" id="MobiDB-lite"/>
    </source>
</evidence>
<dbReference type="EMBL" id="RWIC01003407">
    <property type="protein sequence ID" value="TKC33443.1"/>
    <property type="molecule type" value="Genomic_DNA"/>
</dbReference>
<feature type="region of interest" description="Disordered" evidence="1">
    <location>
        <begin position="27"/>
        <end position="154"/>
    </location>
</feature>
<organism evidence="2 3">
    <name type="scientific">Monodon monoceros</name>
    <name type="common">Narwhal</name>
    <name type="synonym">Ceratodon monodon</name>
    <dbReference type="NCBI Taxonomy" id="40151"/>
    <lineage>
        <taxon>Eukaryota</taxon>
        <taxon>Metazoa</taxon>
        <taxon>Chordata</taxon>
        <taxon>Craniata</taxon>
        <taxon>Vertebrata</taxon>
        <taxon>Euteleostomi</taxon>
        <taxon>Mammalia</taxon>
        <taxon>Eutheria</taxon>
        <taxon>Laurasiatheria</taxon>
        <taxon>Artiodactyla</taxon>
        <taxon>Whippomorpha</taxon>
        <taxon>Cetacea</taxon>
        <taxon>Odontoceti</taxon>
        <taxon>Monodontidae</taxon>
        <taxon>Monodon</taxon>
    </lineage>
</organism>
<protein>
    <submittedName>
        <fullName evidence="2">Uncharacterized protein</fullName>
    </submittedName>
</protein>
<dbReference type="AlphaFoldDB" id="A0A4U1EC38"/>
<feature type="compositionally biased region" description="Low complexity" evidence="1">
    <location>
        <begin position="122"/>
        <end position="136"/>
    </location>
</feature>
<name>A0A4U1EC38_MONMO</name>
<comment type="caution">
    <text evidence="2">The sequence shown here is derived from an EMBL/GenBank/DDBJ whole genome shotgun (WGS) entry which is preliminary data.</text>
</comment>
<evidence type="ECO:0000313" key="2">
    <source>
        <dbReference type="EMBL" id="TKC33443.1"/>
    </source>
</evidence>
<dbReference type="Proteomes" id="UP000308365">
    <property type="component" value="Unassembled WGS sequence"/>
</dbReference>
<reference evidence="3" key="1">
    <citation type="journal article" date="2019" name="IScience">
        <title>Narwhal Genome Reveals Long-Term Low Genetic Diversity despite Current Large Abundance Size.</title>
        <authorList>
            <person name="Westbury M.V."/>
            <person name="Petersen B."/>
            <person name="Garde E."/>
            <person name="Heide-Jorgensen M.P."/>
            <person name="Lorenzen E.D."/>
        </authorList>
    </citation>
    <scope>NUCLEOTIDE SEQUENCE [LARGE SCALE GENOMIC DNA]</scope>
</reference>
<feature type="non-terminal residue" evidence="2">
    <location>
        <position position="181"/>
    </location>
</feature>
<evidence type="ECO:0000313" key="3">
    <source>
        <dbReference type="Proteomes" id="UP000308365"/>
    </source>
</evidence>
<feature type="compositionally biased region" description="Low complexity" evidence="1">
    <location>
        <begin position="33"/>
        <end position="48"/>
    </location>
</feature>
<accession>A0A4U1EC38</accession>
<sequence>MAGIDQSDFHLLGRPQMNSTPWLEEALDTDQGQRVLRSSTQSTQRRQSALSPADPPTGKHARRAEALSPAVRTGPHNVGRSRPRCCSAASPSDHGPSVASGTLAVDMKPTPAWGPGSPPSPSGTHHPAAAAPQRAQDPCHSQTTQGHGPQLGQPLHAALPHRLLWHIAGPWRQPHHPLRTG</sequence>
<proteinExistence type="predicted"/>